<evidence type="ECO:0000313" key="4">
    <source>
        <dbReference type="Proteomes" id="UP000185109"/>
    </source>
</evidence>
<reference evidence="3 4" key="1">
    <citation type="submission" date="2016-09" db="EMBL/GenBank/DDBJ databases">
        <title>The complete genome sequences of Rhizobium gallicum, symbiovars gallicum and phaseoli, symbionts associated to common bean (Phaseolus vulgaris).</title>
        <authorList>
            <person name="Bustos P."/>
            <person name="Santamaria R.I."/>
            <person name="Perez-Carrascal O.M."/>
            <person name="Juarez S."/>
            <person name="Lozano L."/>
            <person name="Martinez-Flores I."/>
            <person name="Martinez-Romero E."/>
            <person name="Cevallos M."/>
            <person name="Romero D."/>
            <person name="Davila G."/>
            <person name="Gonzalez V."/>
        </authorList>
    </citation>
    <scope>NUCLEOTIDE SEQUENCE [LARGE SCALE GENOMIC DNA]</scope>
    <source>
        <strain evidence="3 4">8C-3</strain>
        <plasmid evidence="4">Plasmid prsp8c3a</plasmid>
    </source>
</reference>
<name>A0A1L5PAD2_RHIET</name>
<dbReference type="AlphaFoldDB" id="A0A1L5PAD2"/>
<organism evidence="3 4">
    <name type="scientific">Rhizobium etli 8C-3</name>
    <dbReference type="NCBI Taxonomy" id="538025"/>
    <lineage>
        <taxon>Bacteria</taxon>
        <taxon>Pseudomonadati</taxon>
        <taxon>Pseudomonadota</taxon>
        <taxon>Alphaproteobacteria</taxon>
        <taxon>Hyphomicrobiales</taxon>
        <taxon>Rhizobiaceae</taxon>
        <taxon>Rhizobium/Agrobacterium group</taxon>
        <taxon>Rhizobium</taxon>
    </lineage>
</organism>
<accession>A0A1L5PAD2</accession>
<dbReference type="Pfam" id="PF09917">
    <property type="entry name" value="DUF2147"/>
    <property type="match status" value="1"/>
</dbReference>
<feature type="domain" description="DUF2147" evidence="2">
    <location>
        <begin position="38"/>
        <end position="154"/>
    </location>
</feature>
<keyword evidence="1" id="KW-0732">Signal</keyword>
<proteinExistence type="predicted"/>
<evidence type="ECO:0000259" key="2">
    <source>
        <dbReference type="Pfam" id="PF09917"/>
    </source>
</evidence>
<dbReference type="Gene3D" id="2.40.128.520">
    <property type="match status" value="1"/>
</dbReference>
<feature type="signal peptide" evidence="1">
    <location>
        <begin position="1"/>
        <end position="28"/>
    </location>
</feature>
<protein>
    <recommendedName>
        <fullName evidence="2">DUF2147 domain-containing protein</fullName>
    </recommendedName>
</protein>
<dbReference type="EMBL" id="CP017242">
    <property type="protein sequence ID" value="APO77043.1"/>
    <property type="molecule type" value="Genomic_DNA"/>
</dbReference>
<dbReference type="InterPro" id="IPR019223">
    <property type="entry name" value="DUF2147"/>
</dbReference>
<feature type="chain" id="PRO_5012001433" description="DUF2147 domain-containing protein" evidence="1">
    <location>
        <begin position="29"/>
        <end position="156"/>
    </location>
</feature>
<evidence type="ECO:0000256" key="1">
    <source>
        <dbReference type="SAM" id="SignalP"/>
    </source>
</evidence>
<sequence>MLKSVTGPMLAAALVAGMIGLPAGDAFAQTSSPDQIVGVWESDDGNLKLEMFDAGGSYAARVLHGKLLMEADGKTFKKDTLNPDPKLRSRSLERAVLVTNLKWDPADDRWEGGNFYSGATGRTHSAQATLVSGKLELRAYMGTAIFGRTMVLRRAQ</sequence>
<dbReference type="RefSeq" id="WP_074063501.1">
    <property type="nucleotide sequence ID" value="NZ_CP017242.1"/>
</dbReference>
<geneLocation type="plasmid" evidence="4">
    <name>prsp8c3a</name>
</geneLocation>
<dbReference type="PANTHER" id="PTHR36919:SF2">
    <property type="entry name" value="BLL6627 PROTEIN"/>
    <property type="match status" value="1"/>
</dbReference>
<evidence type="ECO:0000313" key="3">
    <source>
        <dbReference type="EMBL" id="APO77043.1"/>
    </source>
</evidence>
<keyword evidence="3" id="KW-0614">Plasmid</keyword>
<gene>
    <name evidence="3" type="ORF">AM571_PA00157</name>
</gene>
<dbReference type="PANTHER" id="PTHR36919">
    <property type="entry name" value="BLR1215 PROTEIN"/>
    <property type="match status" value="1"/>
</dbReference>
<dbReference type="Proteomes" id="UP000185109">
    <property type="component" value="Plasmid pRsp8C3a"/>
</dbReference>